<organism evidence="3 4">
    <name type="scientific">Methylobacterium nonmethylotrophicum</name>
    <dbReference type="NCBI Taxonomy" id="1141884"/>
    <lineage>
        <taxon>Bacteria</taxon>
        <taxon>Pseudomonadati</taxon>
        <taxon>Pseudomonadota</taxon>
        <taxon>Alphaproteobacteria</taxon>
        <taxon>Hyphomicrobiales</taxon>
        <taxon>Methylobacteriaceae</taxon>
        <taxon>Methylobacterium</taxon>
    </lineage>
</organism>
<evidence type="ECO:0000313" key="3">
    <source>
        <dbReference type="EMBL" id="TGE02265.1"/>
    </source>
</evidence>
<dbReference type="Gene3D" id="3.90.850.10">
    <property type="entry name" value="Fumarylacetoacetase-like, C-terminal domain"/>
    <property type="match status" value="1"/>
</dbReference>
<proteinExistence type="predicted"/>
<evidence type="ECO:0000313" key="4">
    <source>
        <dbReference type="Proteomes" id="UP000297535"/>
    </source>
</evidence>
<dbReference type="InterPro" id="IPR011234">
    <property type="entry name" value="Fumarylacetoacetase-like_C"/>
</dbReference>
<evidence type="ECO:0000259" key="2">
    <source>
        <dbReference type="Pfam" id="PF01557"/>
    </source>
</evidence>
<dbReference type="GO" id="GO:0005737">
    <property type="term" value="C:cytoplasm"/>
    <property type="evidence" value="ECO:0007669"/>
    <property type="project" value="TreeGrafter"/>
</dbReference>
<dbReference type="OrthoDB" id="9792137at2"/>
<dbReference type="InterPro" id="IPR036663">
    <property type="entry name" value="Fumarylacetoacetase_C_sf"/>
</dbReference>
<dbReference type="Pfam" id="PF01557">
    <property type="entry name" value="FAA_hydrolase"/>
    <property type="match status" value="1"/>
</dbReference>
<keyword evidence="1" id="KW-0456">Lyase</keyword>
<protein>
    <submittedName>
        <fullName evidence="3">Hydratase</fullName>
    </submittedName>
</protein>
<dbReference type="AlphaFoldDB" id="A0A4Z0NX73"/>
<accession>A0A4Z0NX73</accession>
<dbReference type="PANTHER" id="PTHR30143:SF0">
    <property type="entry name" value="2-KETO-4-PENTENOATE HYDRATASE"/>
    <property type="match status" value="1"/>
</dbReference>
<dbReference type="RefSeq" id="WP_135412464.1">
    <property type="nucleotide sequence ID" value="NZ_SRLB01000001.1"/>
</dbReference>
<reference evidence="3 4" key="1">
    <citation type="submission" date="2019-04" db="EMBL/GenBank/DDBJ databases">
        <authorList>
            <person name="Feng G."/>
            <person name="Zhu H."/>
        </authorList>
    </citation>
    <scope>NUCLEOTIDE SEQUENCE [LARGE SCALE GENOMIC DNA]</scope>
    <source>
        <strain evidence="3 4">6HR-1</strain>
    </source>
</reference>
<name>A0A4Z0NX73_9HYPH</name>
<dbReference type="PANTHER" id="PTHR30143">
    <property type="entry name" value="ACID HYDRATASE"/>
    <property type="match status" value="1"/>
</dbReference>
<dbReference type="SUPFAM" id="SSF56529">
    <property type="entry name" value="FAH"/>
    <property type="match status" value="1"/>
</dbReference>
<dbReference type="GO" id="GO:0008684">
    <property type="term" value="F:2-oxopent-4-enoate hydratase activity"/>
    <property type="evidence" value="ECO:0007669"/>
    <property type="project" value="TreeGrafter"/>
</dbReference>
<keyword evidence="4" id="KW-1185">Reference proteome</keyword>
<gene>
    <name evidence="3" type="ORF">EU555_00320</name>
</gene>
<dbReference type="Proteomes" id="UP000297535">
    <property type="component" value="Unassembled WGS sequence"/>
</dbReference>
<comment type="caution">
    <text evidence="3">The sequence shown here is derived from an EMBL/GenBank/DDBJ whole genome shotgun (WGS) entry which is preliminary data.</text>
</comment>
<dbReference type="InterPro" id="IPR050772">
    <property type="entry name" value="Hydratase-Decarb/MhpD_sf"/>
</dbReference>
<dbReference type="EMBL" id="SRLB01000001">
    <property type="protein sequence ID" value="TGE02265.1"/>
    <property type="molecule type" value="Genomic_DNA"/>
</dbReference>
<sequence>MSHQAPLQAASDVLWRHWREGRLIAALPPDLAPADRRTAYAVQALLEPRSASALYGWKIAATSLAGQQHIGVDGPLAGRLLAEQVLAPDAPVPLAHNQMRVAEAEVAFRMGRDLPPRAEPYTVDEVMAAVADAHPAIEFPDSRLEAFERAGEAALIADNACAHLFVLGPKAPEGWRAIDLPAMPTAITAEGREPHRGRGGNALDDPRLALTWLANALSDQGLTLRAGQVVTTGTTTVPLPVAPGDVVRADLGGIGTLTVRIRPE</sequence>
<feature type="domain" description="Fumarylacetoacetase-like C-terminal" evidence="2">
    <location>
        <begin position="85"/>
        <end position="261"/>
    </location>
</feature>
<evidence type="ECO:0000256" key="1">
    <source>
        <dbReference type="ARBA" id="ARBA00023239"/>
    </source>
</evidence>